<dbReference type="EMBL" id="JABSTR010000003">
    <property type="protein sequence ID" value="KAH9365940.1"/>
    <property type="molecule type" value="Genomic_DNA"/>
</dbReference>
<evidence type="ECO:0000256" key="7">
    <source>
        <dbReference type="ARBA" id="ARBA00023160"/>
    </source>
</evidence>
<gene>
    <name evidence="10" type="ORF">HPB48_012210</name>
</gene>
<dbReference type="SMART" id="SM00825">
    <property type="entry name" value="PKS_KS"/>
    <property type="match status" value="1"/>
</dbReference>
<evidence type="ECO:0000256" key="8">
    <source>
        <dbReference type="ARBA" id="ARBA00023268"/>
    </source>
</evidence>
<name>A0A9J6FV22_HAELO</name>
<keyword evidence="2" id="KW-0444">Lipid biosynthesis</keyword>
<keyword evidence="3" id="KW-0276">Fatty acid metabolism</keyword>
<dbReference type="SUPFAM" id="SSF53901">
    <property type="entry name" value="Thiolase-like"/>
    <property type="match status" value="2"/>
</dbReference>
<dbReference type="PANTHER" id="PTHR43775">
    <property type="entry name" value="FATTY ACID SYNTHASE"/>
    <property type="match status" value="1"/>
</dbReference>
<reference evidence="10 11" key="1">
    <citation type="journal article" date="2020" name="Cell">
        <title>Large-Scale Comparative Analyses of Tick Genomes Elucidate Their Genetic Diversity and Vector Capacities.</title>
        <authorList>
            <consortium name="Tick Genome and Microbiome Consortium (TIGMIC)"/>
            <person name="Jia N."/>
            <person name="Wang J."/>
            <person name="Shi W."/>
            <person name="Du L."/>
            <person name="Sun Y."/>
            <person name="Zhan W."/>
            <person name="Jiang J.F."/>
            <person name="Wang Q."/>
            <person name="Zhang B."/>
            <person name="Ji P."/>
            <person name="Bell-Sakyi L."/>
            <person name="Cui X.M."/>
            <person name="Yuan T.T."/>
            <person name="Jiang B.G."/>
            <person name="Yang W.F."/>
            <person name="Lam T.T."/>
            <person name="Chang Q.C."/>
            <person name="Ding S.J."/>
            <person name="Wang X.J."/>
            <person name="Zhu J.G."/>
            <person name="Ruan X.D."/>
            <person name="Zhao L."/>
            <person name="Wei J.T."/>
            <person name="Ye R.Z."/>
            <person name="Que T.C."/>
            <person name="Du C.H."/>
            <person name="Zhou Y.H."/>
            <person name="Cheng J.X."/>
            <person name="Dai P.F."/>
            <person name="Guo W.B."/>
            <person name="Han X.H."/>
            <person name="Huang E.J."/>
            <person name="Li L.F."/>
            <person name="Wei W."/>
            <person name="Gao Y.C."/>
            <person name="Liu J.Z."/>
            <person name="Shao H.Z."/>
            <person name="Wang X."/>
            <person name="Wang C.C."/>
            <person name="Yang T.C."/>
            <person name="Huo Q.B."/>
            <person name="Li W."/>
            <person name="Chen H.Y."/>
            <person name="Chen S.E."/>
            <person name="Zhou L.G."/>
            <person name="Ni X.B."/>
            <person name="Tian J.H."/>
            <person name="Sheng Y."/>
            <person name="Liu T."/>
            <person name="Pan Y.S."/>
            <person name="Xia L.Y."/>
            <person name="Li J."/>
            <person name="Zhao F."/>
            <person name="Cao W.C."/>
        </authorList>
    </citation>
    <scope>NUCLEOTIDE SEQUENCE [LARGE SCALE GENOMIC DNA]</scope>
    <source>
        <strain evidence="10">HaeL-2018</strain>
    </source>
</reference>
<dbReference type="AlphaFoldDB" id="A0A9J6FV22"/>
<evidence type="ECO:0000256" key="1">
    <source>
        <dbReference type="ARBA" id="ARBA00022450"/>
    </source>
</evidence>
<dbReference type="Proteomes" id="UP000821853">
    <property type="component" value="Unassembled WGS sequence"/>
</dbReference>
<keyword evidence="11" id="KW-1185">Reference proteome</keyword>
<keyword evidence="4" id="KW-0521">NADP</keyword>
<evidence type="ECO:0000313" key="10">
    <source>
        <dbReference type="EMBL" id="KAH9365940.1"/>
    </source>
</evidence>
<dbReference type="OrthoDB" id="6538045at2759"/>
<dbReference type="VEuPathDB" id="VectorBase:HLOH_058038"/>
<dbReference type="GO" id="GO:0004312">
    <property type="term" value="F:fatty acid synthase activity"/>
    <property type="evidence" value="ECO:0007669"/>
    <property type="project" value="TreeGrafter"/>
</dbReference>
<dbReference type="InterPro" id="IPR050091">
    <property type="entry name" value="PKS_NRPS_Biosynth_Enz"/>
</dbReference>
<dbReference type="Gene3D" id="3.40.47.10">
    <property type="match status" value="2"/>
</dbReference>
<proteinExistence type="predicted"/>
<dbReference type="Pfam" id="PF02801">
    <property type="entry name" value="Ketoacyl-synt_C"/>
    <property type="match status" value="1"/>
</dbReference>
<dbReference type="InterPro" id="IPR020841">
    <property type="entry name" value="PKS_Beta-ketoAc_synthase_dom"/>
</dbReference>
<comment type="caution">
    <text evidence="10">The sequence shown here is derived from an EMBL/GenBank/DDBJ whole genome shotgun (WGS) entry which is preliminary data.</text>
</comment>
<evidence type="ECO:0000256" key="3">
    <source>
        <dbReference type="ARBA" id="ARBA00022832"/>
    </source>
</evidence>
<dbReference type="GO" id="GO:0016491">
    <property type="term" value="F:oxidoreductase activity"/>
    <property type="evidence" value="ECO:0007669"/>
    <property type="project" value="UniProtKB-KW"/>
</dbReference>
<sequence length="124" mass="13619">MVDDDIVISGFSARFPQADSLSEFGEKLYRGDDFITDDNDRWPHGITYPSGKARAKLFRDAYAEAKVDPQDVCYVEVHGTGTKVGDPEEVEAICRFFCQSPRETPLMVGSVKSNVGHAEAASGK</sequence>
<dbReference type="OMA" id="ATCPHIK"/>
<protein>
    <recommendedName>
        <fullName evidence="9">Ketosynthase family 3 (KS3) domain-containing protein</fullName>
    </recommendedName>
</protein>
<evidence type="ECO:0000259" key="9">
    <source>
        <dbReference type="PROSITE" id="PS52004"/>
    </source>
</evidence>
<accession>A0A9J6FV22</accession>
<keyword evidence="1" id="KW-0596">Phosphopantetheine</keyword>
<keyword evidence="5" id="KW-0560">Oxidoreductase</keyword>
<dbReference type="PROSITE" id="PS52004">
    <property type="entry name" value="KS3_2"/>
    <property type="match status" value="1"/>
</dbReference>
<dbReference type="InterPro" id="IPR016039">
    <property type="entry name" value="Thiolase-like"/>
</dbReference>
<dbReference type="PANTHER" id="PTHR43775:SF7">
    <property type="entry name" value="FATTY ACID SYNTHASE"/>
    <property type="match status" value="1"/>
</dbReference>
<evidence type="ECO:0000256" key="4">
    <source>
        <dbReference type="ARBA" id="ARBA00022857"/>
    </source>
</evidence>
<keyword evidence="7" id="KW-0275">Fatty acid biosynthesis</keyword>
<evidence type="ECO:0000256" key="2">
    <source>
        <dbReference type="ARBA" id="ARBA00022516"/>
    </source>
</evidence>
<organism evidence="10 11">
    <name type="scientific">Haemaphysalis longicornis</name>
    <name type="common">Bush tick</name>
    <dbReference type="NCBI Taxonomy" id="44386"/>
    <lineage>
        <taxon>Eukaryota</taxon>
        <taxon>Metazoa</taxon>
        <taxon>Ecdysozoa</taxon>
        <taxon>Arthropoda</taxon>
        <taxon>Chelicerata</taxon>
        <taxon>Arachnida</taxon>
        <taxon>Acari</taxon>
        <taxon>Parasitiformes</taxon>
        <taxon>Ixodida</taxon>
        <taxon>Ixodoidea</taxon>
        <taxon>Ixodidae</taxon>
        <taxon>Haemaphysalinae</taxon>
        <taxon>Haemaphysalis</taxon>
    </lineage>
</organism>
<dbReference type="InterPro" id="IPR014031">
    <property type="entry name" value="Ketoacyl_synth_C"/>
</dbReference>
<evidence type="ECO:0000256" key="6">
    <source>
        <dbReference type="ARBA" id="ARBA00023098"/>
    </source>
</evidence>
<keyword evidence="8" id="KW-0511">Multifunctional enzyme</keyword>
<keyword evidence="6" id="KW-0443">Lipid metabolism</keyword>
<dbReference type="GO" id="GO:0006633">
    <property type="term" value="P:fatty acid biosynthetic process"/>
    <property type="evidence" value="ECO:0007669"/>
    <property type="project" value="UniProtKB-KW"/>
</dbReference>
<evidence type="ECO:0000256" key="5">
    <source>
        <dbReference type="ARBA" id="ARBA00023002"/>
    </source>
</evidence>
<evidence type="ECO:0000313" key="11">
    <source>
        <dbReference type="Proteomes" id="UP000821853"/>
    </source>
</evidence>
<feature type="domain" description="Ketosynthase family 3 (KS3)" evidence="9">
    <location>
        <begin position="1"/>
        <end position="124"/>
    </location>
</feature>